<feature type="non-terminal residue" evidence="2">
    <location>
        <position position="68"/>
    </location>
</feature>
<proteinExistence type="predicted"/>
<dbReference type="EMBL" id="JAAKZY010000336">
    <property type="protein sequence ID" value="NGO15185.1"/>
    <property type="molecule type" value="Genomic_DNA"/>
</dbReference>
<reference evidence="2 3" key="1">
    <citation type="submission" date="2020-02" db="EMBL/GenBank/DDBJ databases">
        <title>Whole-genome analyses of novel actinobacteria.</title>
        <authorList>
            <person name="Sahin N."/>
            <person name="Gencbay T."/>
        </authorList>
    </citation>
    <scope>NUCLEOTIDE SEQUENCE [LARGE SCALE GENOMIC DNA]</scope>
    <source>
        <strain evidence="2 3">HC44</strain>
    </source>
</reference>
<organism evidence="2 3">
    <name type="scientific">Streptomyces scabichelini</name>
    <dbReference type="NCBI Taxonomy" id="2711217"/>
    <lineage>
        <taxon>Bacteria</taxon>
        <taxon>Bacillati</taxon>
        <taxon>Actinomycetota</taxon>
        <taxon>Actinomycetes</taxon>
        <taxon>Kitasatosporales</taxon>
        <taxon>Streptomycetaceae</taxon>
        <taxon>Streptomyces</taxon>
    </lineage>
</organism>
<sequence>MTALRPERDSAAPYGEDTAYGGAAAYGGAPGPEQEWYDPEGYVRDWYGERTAASYTEPELSAPAPAPA</sequence>
<name>A0A6G4VMV6_9ACTN</name>
<keyword evidence="3" id="KW-1185">Reference proteome</keyword>
<evidence type="ECO:0008006" key="4">
    <source>
        <dbReference type="Google" id="ProtNLM"/>
    </source>
</evidence>
<dbReference type="Proteomes" id="UP000472335">
    <property type="component" value="Unassembled WGS sequence"/>
</dbReference>
<feature type="region of interest" description="Disordered" evidence="1">
    <location>
        <begin position="1"/>
        <end position="37"/>
    </location>
</feature>
<protein>
    <recommendedName>
        <fullName evidence="4">Class E sortase</fullName>
    </recommendedName>
</protein>
<evidence type="ECO:0000256" key="1">
    <source>
        <dbReference type="SAM" id="MobiDB-lite"/>
    </source>
</evidence>
<evidence type="ECO:0000313" key="2">
    <source>
        <dbReference type="EMBL" id="NGO15185.1"/>
    </source>
</evidence>
<dbReference type="AlphaFoldDB" id="A0A6G4VMV6"/>
<accession>A0A6G4VMV6</accession>
<evidence type="ECO:0000313" key="3">
    <source>
        <dbReference type="Proteomes" id="UP000472335"/>
    </source>
</evidence>
<comment type="caution">
    <text evidence="2">The sequence shown here is derived from an EMBL/GenBank/DDBJ whole genome shotgun (WGS) entry which is preliminary data.</text>
</comment>
<feature type="compositionally biased region" description="Basic and acidic residues" evidence="1">
    <location>
        <begin position="1"/>
        <end position="10"/>
    </location>
</feature>
<gene>
    <name evidence="2" type="ORF">G5C60_48285</name>
</gene>